<dbReference type="STRING" id="945553.A0A0D2MGG5"/>
<dbReference type="PANTHER" id="PTHR33365">
    <property type="entry name" value="YALI0B05434P"/>
    <property type="match status" value="1"/>
</dbReference>
<reference evidence="5" key="1">
    <citation type="submission" date="2014-04" db="EMBL/GenBank/DDBJ databases">
        <title>Evolutionary Origins and Diversification of the Mycorrhizal Mutualists.</title>
        <authorList>
            <consortium name="DOE Joint Genome Institute"/>
            <consortium name="Mycorrhizal Genomics Consortium"/>
            <person name="Kohler A."/>
            <person name="Kuo A."/>
            <person name="Nagy L.G."/>
            <person name="Floudas D."/>
            <person name="Copeland A."/>
            <person name="Barry K.W."/>
            <person name="Cichocki N."/>
            <person name="Veneault-Fourrey C."/>
            <person name="LaButti K."/>
            <person name="Lindquist E.A."/>
            <person name="Lipzen A."/>
            <person name="Lundell T."/>
            <person name="Morin E."/>
            <person name="Murat C."/>
            <person name="Riley R."/>
            <person name="Ohm R."/>
            <person name="Sun H."/>
            <person name="Tunlid A."/>
            <person name="Henrissat B."/>
            <person name="Grigoriev I.V."/>
            <person name="Hibbett D.S."/>
            <person name="Martin F."/>
        </authorList>
    </citation>
    <scope>NUCLEOTIDE SEQUENCE [LARGE SCALE GENOMIC DNA]</scope>
    <source>
        <strain evidence="5">FD-334 SS-4</strain>
    </source>
</reference>
<sequence>MTSQSQQTQYFVLPAKVVYAGALAFILSLILNGISIAFVSCDSLSWPTPFLFTDNSPAKLPINLQTVALEVADSERYGMYDDNDWASVTPAGHGFVKIGDGENYYAISMYHQLHCLNGFRKMLGGEHRNASRLEHDEMHVMHCLSYLRQMVLCSADITLEPAFSAENTDGRKTQAAYGTGVTHECRDWVEVRTFAEENYETWKDKAAGFAASEISVVHSN</sequence>
<evidence type="ECO:0000313" key="4">
    <source>
        <dbReference type="EMBL" id="KJA22683.1"/>
    </source>
</evidence>
<organism evidence="4 5">
    <name type="scientific">Hypholoma sublateritium (strain FD-334 SS-4)</name>
    <dbReference type="NCBI Taxonomy" id="945553"/>
    <lineage>
        <taxon>Eukaryota</taxon>
        <taxon>Fungi</taxon>
        <taxon>Dikarya</taxon>
        <taxon>Basidiomycota</taxon>
        <taxon>Agaricomycotina</taxon>
        <taxon>Agaricomycetes</taxon>
        <taxon>Agaricomycetidae</taxon>
        <taxon>Agaricales</taxon>
        <taxon>Agaricineae</taxon>
        <taxon>Strophariaceae</taxon>
        <taxon>Hypholoma</taxon>
    </lineage>
</organism>
<evidence type="ECO:0000256" key="1">
    <source>
        <dbReference type="ARBA" id="ARBA00004685"/>
    </source>
</evidence>
<comment type="pathway">
    <text evidence="1">Mycotoxin biosynthesis.</text>
</comment>
<evidence type="ECO:0000256" key="3">
    <source>
        <dbReference type="SAM" id="Phobius"/>
    </source>
</evidence>
<dbReference type="EMBL" id="KN817548">
    <property type="protein sequence ID" value="KJA22683.1"/>
    <property type="molecule type" value="Genomic_DNA"/>
</dbReference>
<keyword evidence="3" id="KW-0472">Membrane</keyword>
<protein>
    <submittedName>
        <fullName evidence="4">Uncharacterized protein</fullName>
    </submittedName>
</protein>
<feature type="transmembrane region" description="Helical" evidence="3">
    <location>
        <begin position="17"/>
        <end position="39"/>
    </location>
</feature>
<proteinExistence type="inferred from homology"/>
<evidence type="ECO:0000313" key="5">
    <source>
        <dbReference type="Proteomes" id="UP000054270"/>
    </source>
</evidence>
<evidence type="ECO:0000256" key="2">
    <source>
        <dbReference type="ARBA" id="ARBA00035112"/>
    </source>
</evidence>
<dbReference type="Pfam" id="PF11807">
    <property type="entry name" value="UstYa"/>
    <property type="match status" value="1"/>
</dbReference>
<dbReference type="AlphaFoldDB" id="A0A0D2MGG5"/>
<accession>A0A0D2MGG5</accession>
<dbReference type="InterPro" id="IPR021765">
    <property type="entry name" value="UstYa-like"/>
</dbReference>
<keyword evidence="3" id="KW-0812">Transmembrane</keyword>
<name>A0A0D2MGG5_HYPSF</name>
<dbReference type="OMA" id="DIYPLED"/>
<dbReference type="Proteomes" id="UP000054270">
    <property type="component" value="Unassembled WGS sequence"/>
</dbReference>
<gene>
    <name evidence="4" type="ORF">HYPSUDRAFT_164326</name>
</gene>
<dbReference type="PANTHER" id="PTHR33365:SF4">
    <property type="entry name" value="CYCLOCHLOROTINE BIOSYNTHESIS PROTEIN O"/>
    <property type="match status" value="1"/>
</dbReference>
<dbReference type="GO" id="GO:0043386">
    <property type="term" value="P:mycotoxin biosynthetic process"/>
    <property type="evidence" value="ECO:0007669"/>
    <property type="project" value="InterPro"/>
</dbReference>
<comment type="similarity">
    <text evidence="2">Belongs to the ustYa family.</text>
</comment>
<keyword evidence="5" id="KW-1185">Reference proteome</keyword>
<keyword evidence="3" id="KW-1133">Transmembrane helix</keyword>
<dbReference type="OrthoDB" id="3687641at2759"/>